<dbReference type="GO" id="GO:0016579">
    <property type="term" value="P:protein deubiquitination"/>
    <property type="evidence" value="ECO:0007669"/>
    <property type="project" value="InterPro"/>
</dbReference>
<evidence type="ECO:0000256" key="2">
    <source>
        <dbReference type="SAM" id="MobiDB-lite"/>
    </source>
</evidence>
<comment type="caution">
    <text evidence="4">The sequence shown here is derived from an EMBL/GenBank/DDBJ whole genome shotgun (WGS) entry which is preliminary data.</text>
</comment>
<dbReference type="InterPro" id="IPR050804">
    <property type="entry name" value="MCC"/>
</dbReference>
<dbReference type="GO" id="GO:0004843">
    <property type="term" value="F:cysteine-type deubiquitinase activity"/>
    <property type="evidence" value="ECO:0007669"/>
    <property type="project" value="InterPro"/>
</dbReference>
<gene>
    <name evidence="4" type="ORF">CTI12_AA100210</name>
</gene>
<dbReference type="EMBL" id="PKPP01000628">
    <property type="protein sequence ID" value="PWA90493.1"/>
    <property type="molecule type" value="Genomic_DNA"/>
</dbReference>
<dbReference type="Gene3D" id="3.90.70.10">
    <property type="entry name" value="Cysteine proteinases"/>
    <property type="match status" value="2"/>
</dbReference>
<dbReference type="Pfam" id="PF00443">
    <property type="entry name" value="UCH"/>
    <property type="match status" value="2"/>
</dbReference>
<dbReference type="Gene3D" id="3.10.20.90">
    <property type="entry name" value="Phosphatidylinositol 3-kinase Catalytic Subunit, Chain A, domain 1"/>
    <property type="match status" value="1"/>
</dbReference>
<protein>
    <submittedName>
        <fullName evidence="4">Ubiquitin-specific protease 12</fullName>
    </submittedName>
</protein>
<keyword evidence="4" id="KW-0645">Protease</keyword>
<dbReference type="OrthoDB" id="289038at2759"/>
<dbReference type="PANTHER" id="PTHR46236">
    <property type="entry name" value="TRAF-LIKE SUPERFAMILY PROTEIN"/>
    <property type="match status" value="1"/>
</dbReference>
<dbReference type="Gene3D" id="3.40.50.300">
    <property type="entry name" value="P-loop containing nucleotide triphosphate hydrolases"/>
    <property type="match status" value="1"/>
</dbReference>
<dbReference type="SMART" id="SM00061">
    <property type="entry name" value="MATH"/>
    <property type="match status" value="1"/>
</dbReference>
<dbReference type="SUPFAM" id="SSF49599">
    <property type="entry name" value="TRAF domain-like"/>
    <property type="match status" value="1"/>
</dbReference>
<evidence type="ECO:0000259" key="3">
    <source>
        <dbReference type="PROSITE" id="PS50144"/>
    </source>
</evidence>
<dbReference type="AlphaFoldDB" id="A0A2U1PXS3"/>
<name>A0A2U1PXS3_ARTAN</name>
<dbReference type="PANTHER" id="PTHR46236:SF35">
    <property type="entry name" value="MATH DOMAIN-CONTAINING PROTEIN"/>
    <property type="match status" value="1"/>
</dbReference>
<reference evidence="4 5" key="1">
    <citation type="journal article" date="2018" name="Mol. Plant">
        <title>The genome of Artemisia annua provides insight into the evolution of Asteraceae family and artemisinin biosynthesis.</title>
        <authorList>
            <person name="Shen Q."/>
            <person name="Zhang L."/>
            <person name="Liao Z."/>
            <person name="Wang S."/>
            <person name="Yan T."/>
            <person name="Shi P."/>
            <person name="Liu M."/>
            <person name="Fu X."/>
            <person name="Pan Q."/>
            <person name="Wang Y."/>
            <person name="Lv Z."/>
            <person name="Lu X."/>
            <person name="Zhang F."/>
            <person name="Jiang W."/>
            <person name="Ma Y."/>
            <person name="Chen M."/>
            <person name="Hao X."/>
            <person name="Li L."/>
            <person name="Tang Y."/>
            <person name="Lv G."/>
            <person name="Zhou Y."/>
            <person name="Sun X."/>
            <person name="Brodelius P.E."/>
            <person name="Rose J.K.C."/>
            <person name="Tang K."/>
        </authorList>
    </citation>
    <scope>NUCLEOTIDE SEQUENCE [LARGE SCALE GENOMIC DNA]</scope>
    <source>
        <strain evidence="5">cv. Huhao1</strain>
        <tissue evidence="4">Leaf</tissue>
    </source>
</reference>
<dbReference type="STRING" id="35608.A0A2U1PXS3"/>
<proteinExistence type="predicted"/>
<sequence length="638" mass="72709">MHSEEIEVLVLHSHLAARRTQRMEDTNNVLSRRLAAKGIYPVVDPLDSTSTMLQPRIVGDDHYATTHEEVTIKLLSSSFNCRLIPQHAPESRAIPSLDSRRELAYSEVTPTQAAIAVDAPTTHFTWTINNFSSLDSPKLYSGVFCVGGCNWRVLIFPKGNNVDDHVSVYLEVADSSSLPYGWSRYAQFSFFIVNNNDNLSSIKEDAQHEFSSRETDWGFASFMHLSELRLYLVHDTLTLKMDITVGLHESKKETGYAGLKYQGATGYMNSMIQTLYHIPYFRKTSESRSMPQALQTLFYKLQCSETSIDTIDLSKSFGCDSFLHHDAQELNRVLSAQGAVVEAWCQRLQGYASFDKFVEVERHGGDGRYHAQQKGRHDGEGRHEFPLQLDLDREDGIYLSPQADRSVRNLYTLHSVLVHNDGVKGGHYYAFIQPTLSGQWFKIAILMCNSNVPKAKLAFCLTSKAYSLHARYVGRFFVKGNTKLIDIPARLNEVAGFAPDEEFNYASLRMGTSYAFRNLLRVCSQSPGIPLDKPRRMHFFRNCQNITITDIAERVARYLNLDDPATIRLTSPNSYSQQPKQQSIRFLRADHLIDMLTHYNETSKNLYYEVLDMPFPESHATNDEPKQSKSMTLRRRKQ</sequence>
<dbReference type="InterPro" id="IPR027417">
    <property type="entry name" value="P-loop_NTPase"/>
</dbReference>
<dbReference type="GO" id="GO:0006508">
    <property type="term" value="P:proteolysis"/>
    <property type="evidence" value="ECO:0007669"/>
    <property type="project" value="UniProtKB-KW"/>
</dbReference>
<dbReference type="PROSITE" id="PS50144">
    <property type="entry name" value="MATH"/>
    <property type="match status" value="1"/>
</dbReference>
<organism evidence="4 5">
    <name type="scientific">Artemisia annua</name>
    <name type="common">Sweet wormwood</name>
    <dbReference type="NCBI Taxonomy" id="35608"/>
    <lineage>
        <taxon>Eukaryota</taxon>
        <taxon>Viridiplantae</taxon>
        <taxon>Streptophyta</taxon>
        <taxon>Embryophyta</taxon>
        <taxon>Tracheophyta</taxon>
        <taxon>Spermatophyta</taxon>
        <taxon>Magnoliopsida</taxon>
        <taxon>eudicotyledons</taxon>
        <taxon>Gunneridae</taxon>
        <taxon>Pentapetalae</taxon>
        <taxon>asterids</taxon>
        <taxon>campanulids</taxon>
        <taxon>Asterales</taxon>
        <taxon>Asteraceae</taxon>
        <taxon>Asteroideae</taxon>
        <taxon>Anthemideae</taxon>
        <taxon>Artemisiinae</taxon>
        <taxon>Artemisia</taxon>
    </lineage>
</organism>
<accession>A0A2U1PXS3</accession>
<dbReference type="Proteomes" id="UP000245207">
    <property type="component" value="Unassembled WGS sequence"/>
</dbReference>
<evidence type="ECO:0000313" key="4">
    <source>
        <dbReference type="EMBL" id="PWA90493.1"/>
    </source>
</evidence>
<dbReference type="CDD" id="cd00121">
    <property type="entry name" value="MATH"/>
    <property type="match status" value="1"/>
</dbReference>
<dbReference type="InterPro" id="IPR008974">
    <property type="entry name" value="TRAF-like"/>
</dbReference>
<dbReference type="InterPro" id="IPR002083">
    <property type="entry name" value="MATH/TRAF_dom"/>
</dbReference>
<keyword evidence="5" id="KW-1185">Reference proteome</keyword>
<evidence type="ECO:0000256" key="1">
    <source>
        <dbReference type="ARBA" id="ARBA00023054"/>
    </source>
</evidence>
<evidence type="ECO:0000313" key="5">
    <source>
        <dbReference type="Proteomes" id="UP000245207"/>
    </source>
</evidence>
<dbReference type="SUPFAM" id="SSF54001">
    <property type="entry name" value="Cysteine proteinases"/>
    <property type="match status" value="1"/>
</dbReference>
<feature type="region of interest" description="Disordered" evidence="2">
    <location>
        <begin position="617"/>
        <end position="638"/>
    </location>
</feature>
<dbReference type="InterPro" id="IPR038765">
    <property type="entry name" value="Papain-like_cys_pep_sf"/>
</dbReference>
<dbReference type="InterPro" id="IPR001394">
    <property type="entry name" value="Peptidase_C19_UCH"/>
</dbReference>
<dbReference type="Pfam" id="PF22486">
    <property type="entry name" value="MATH_2"/>
    <property type="match status" value="1"/>
</dbReference>
<feature type="domain" description="MATH" evidence="3">
    <location>
        <begin position="121"/>
        <end position="243"/>
    </location>
</feature>
<keyword evidence="4" id="KW-0378">Hydrolase</keyword>
<keyword evidence="1" id="KW-0175">Coiled coil</keyword>
<dbReference type="Gene3D" id="2.60.210.10">
    <property type="entry name" value="Apoptosis, Tumor Necrosis Factor Receptor Associated Protein 2, Chain A"/>
    <property type="match status" value="1"/>
</dbReference>